<evidence type="ECO:0000313" key="3">
    <source>
        <dbReference type="Proteomes" id="UP000223071"/>
    </source>
</evidence>
<dbReference type="AlphaFoldDB" id="A0A2A9HJ78"/>
<dbReference type="PANTHER" id="PTHR43841">
    <property type="entry name" value="3-HYDROXYACYL-THIOESTER DEHYDRATASE HTDX-RELATED"/>
    <property type="match status" value="1"/>
</dbReference>
<dbReference type="EMBL" id="PDJQ01000001">
    <property type="protein sequence ID" value="PFG75095.1"/>
    <property type="molecule type" value="Genomic_DNA"/>
</dbReference>
<comment type="caution">
    <text evidence="2">The sequence shown here is derived from an EMBL/GenBank/DDBJ whole genome shotgun (WGS) entry which is preliminary data.</text>
</comment>
<sequence>MPLQVGDTREQVVIEKINRTHIVKYAGASGDFNPIHHDEVFAKEVAGYPSVFAHGMLSMGLTGRALTDWLGVMALKRYGVRFTRQVWPGDTLTAKFEVTKVEDGLATIKVVTVNQNGETVIEGEAVAKADAV</sequence>
<feature type="domain" description="MaoC-like" evidence="1">
    <location>
        <begin position="5"/>
        <end position="114"/>
    </location>
</feature>
<keyword evidence="3" id="KW-1185">Reference proteome</keyword>
<gene>
    <name evidence="2" type="ORF">A9A59_2360</name>
</gene>
<dbReference type="Pfam" id="PF01575">
    <property type="entry name" value="MaoC_dehydratas"/>
    <property type="match status" value="1"/>
</dbReference>
<evidence type="ECO:0000259" key="1">
    <source>
        <dbReference type="Pfam" id="PF01575"/>
    </source>
</evidence>
<accession>A0A2A9HJ78</accession>
<dbReference type="InterPro" id="IPR029069">
    <property type="entry name" value="HotDog_dom_sf"/>
</dbReference>
<dbReference type="RefSeq" id="WP_098504434.1">
    <property type="nucleotide sequence ID" value="NZ_PDJQ01000001.1"/>
</dbReference>
<dbReference type="InterPro" id="IPR002539">
    <property type="entry name" value="MaoC-like_dom"/>
</dbReference>
<evidence type="ECO:0000313" key="2">
    <source>
        <dbReference type="EMBL" id="PFG75095.1"/>
    </source>
</evidence>
<protein>
    <submittedName>
        <fullName evidence="2">Acyl dehydratase</fullName>
    </submittedName>
</protein>
<name>A0A2A9HJ78_TEPT2</name>
<dbReference type="PANTHER" id="PTHR43841:SF3">
    <property type="entry name" value="(3R)-HYDROXYACYL-ACP DEHYDRATASE SUBUNIT HADB"/>
    <property type="match status" value="1"/>
</dbReference>
<reference evidence="2 3" key="1">
    <citation type="submission" date="2017-09" db="EMBL/GenBank/DDBJ databases">
        <title>Sequencing the genomes of two abundant thermophiles in Great Basin hot springs: Thermocrinis jamiesonii and novel Chloroflexi Thermoflexus hugenholtzii.</title>
        <authorList>
            <person name="Hedlund B."/>
        </authorList>
    </citation>
    <scope>NUCLEOTIDE SEQUENCE [LARGE SCALE GENOMIC DNA]</scope>
    <source>
        <strain evidence="2 3">G233</strain>
    </source>
</reference>
<dbReference type="SUPFAM" id="SSF54637">
    <property type="entry name" value="Thioesterase/thiol ester dehydrase-isomerase"/>
    <property type="match status" value="1"/>
</dbReference>
<dbReference type="Proteomes" id="UP000223071">
    <property type="component" value="Unassembled WGS sequence"/>
</dbReference>
<organism evidence="2 3">
    <name type="scientific">Tepidiforma thermophila (strain KCTC 52669 / CGMCC 1.13589 / G233)</name>
    <dbReference type="NCBI Taxonomy" id="2761530"/>
    <lineage>
        <taxon>Bacteria</taxon>
        <taxon>Bacillati</taxon>
        <taxon>Chloroflexota</taxon>
        <taxon>Tepidiformia</taxon>
        <taxon>Tepidiformales</taxon>
        <taxon>Tepidiformaceae</taxon>
        <taxon>Tepidiforma</taxon>
    </lineage>
</organism>
<proteinExistence type="predicted"/>
<dbReference type="Gene3D" id="3.10.129.10">
    <property type="entry name" value="Hotdog Thioesterase"/>
    <property type="match status" value="1"/>
</dbReference>